<gene>
    <name evidence="3" type="ORF">BLNAU_11889</name>
</gene>
<dbReference type="InterPro" id="IPR007526">
    <property type="entry name" value="SWIRM"/>
</dbReference>
<feature type="region of interest" description="Disordered" evidence="1">
    <location>
        <begin position="1"/>
        <end position="26"/>
    </location>
</feature>
<sequence length="198" mass="22505">MQAGPIHASSQSVQAHNSSSQQTTVQEPALAPIHSHDLPPFVAWFSPTSIHLIEILSFPELDRSHHKWDPVFQSRYITIRNFMVAAYRMNPTIYFALSTCRTHLPFDFALIQRIYEFLEQYGLINSLELCGPPSLENAIFGVHSSKTCDDSLFSSILIKNSSIIHEYVLDSPELSPDFAAKLERITKSIENFRPDEKK</sequence>
<reference evidence="3 4" key="1">
    <citation type="journal article" date="2022" name="bioRxiv">
        <title>Genomics of Preaxostyla Flagellates Illuminates Evolutionary Transitions and the Path Towards Mitochondrial Loss.</title>
        <authorList>
            <person name="Novak L.V.F."/>
            <person name="Treitli S.C."/>
            <person name="Pyrih J."/>
            <person name="Halakuc P."/>
            <person name="Pipaliya S.V."/>
            <person name="Vacek V."/>
            <person name="Brzon O."/>
            <person name="Soukal P."/>
            <person name="Eme L."/>
            <person name="Dacks J.B."/>
            <person name="Karnkowska A."/>
            <person name="Elias M."/>
            <person name="Hampl V."/>
        </authorList>
    </citation>
    <scope>NUCLEOTIDE SEQUENCE [LARGE SCALE GENOMIC DNA]</scope>
    <source>
        <strain evidence="3">NAU3</strain>
        <tissue evidence="3">Gut</tissue>
    </source>
</reference>
<protein>
    <submittedName>
        <fullName evidence="3">SWIRM domain containing protein</fullName>
    </submittedName>
</protein>
<comment type="caution">
    <text evidence="3">The sequence shown here is derived from an EMBL/GenBank/DDBJ whole genome shotgun (WGS) entry which is preliminary data.</text>
</comment>
<evidence type="ECO:0000313" key="3">
    <source>
        <dbReference type="EMBL" id="KAK2953104.1"/>
    </source>
</evidence>
<dbReference type="Pfam" id="PF04433">
    <property type="entry name" value="SWIRM"/>
    <property type="match status" value="1"/>
</dbReference>
<feature type="domain" description="SWIRM" evidence="2">
    <location>
        <begin position="36"/>
        <end position="135"/>
    </location>
</feature>
<dbReference type="EMBL" id="JARBJD010000095">
    <property type="protein sequence ID" value="KAK2953104.1"/>
    <property type="molecule type" value="Genomic_DNA"/>
</dbReference>
<name>A0ABQ9XMW8_9EUKA</name>
<organism evidence="3 4">
    <name type="scientific">Blattamonas nauphoetae</name>
    <dbReference type="NCBI Taxonomy" id="2049346"/>
    <lineage>
        <taxon>Eukaryota</taxon>
        <taxon>Metamonada</taxon>
        <taxon>Preaxostyla</taxon>
        <taxon>Oxymonadida</taxon>
        <taxon>Blattamonas</taxon>
    </lineage>
</organism>
<dbReference type="Gene3D" id="1.10.10.10">
    <property type="entry name" value="Winged helix-like DNA-binding domain superfamily/Winged helix DNA-binding domain"/>
    <property type="match status" value="1"/>
</dbReference>
<dbReference type="SUPFAM" id="SSF46689">
    <property type="entry name" value="Homeodomain-like"/>
    <property type="match status" value="1"/>
</dbReference>
<dbReference type="InterPro" id="IPR036388">
    <property type="entry name" value="WH-like_DNA-bd_sf"/>
</dbReference>
<evidence type="ECO:0000313" key="4">
    <source>
        <dbReference type="Proteomes" id="UP001281761"/>
    </source>
</evidence>
<keyword evidence="4" id="KW-1185">Reference proteome</keyword>
<accession>A0ABQ9XMW8</accession>
<dbReference type="Proteomes" id="UP001281761">
    <property type="component" value="Unassembled WGS sequence"/>
</dbReference>
<dbReference type="InterPro" id="IPR009057">
    <property type="entry name" value="Homeodomain-like_sf"/>
</dbReference>
<proteinExistence type="predicted"/>
<evidence type="ECO:0000259" key="2">
    <source>
        <dbReference type="PROSITE" id="PS50934"/>
    </source>
</evidence>
<feature type="compositionally biased region" description="Low complexity" evidence="1">
    <location>
        <begin position="7"/>
        <end position="22"/>
    </location>
</feature>
<dbReference type="PROSITE" id="PS50934">
    <property type="entry name" value="SWIRM"/>
    <property type="match status" value="1"/>
</dbReference>
<evidence type="ECO:0000256" key="1">
    <source>
        <dbReference type="SAM" id="MobiDB-lite"/>
    </source>
</evidence>